<evidence type="ECO:0000313" key="1">
    <source>
        <dbReference type="EMBL" id="VDN12739.1"/>
    </source>
</evidence>
<dbReference type="Proteomes" id="UP000281553">
    <property type="component" value="Unassembled WGS sequence"/>
</dbReference>
<name>A0A3P7NV43_DIBLA</name>
<sequence length="267" mass="31053">MALAKTDTATQLEISDYYQKCGKLQDELSSMRKMDNELKDELRKLAKTAPVLPPQPDTKQTYIQGRFDEEYCNSLDNSIKTSENEKEILGAFFDKLRFELYDISQKFDHELSFPQFKDVLEDLLTAPREAKPPERTQREAGYGNVADNLLREEKEGESHLEHPLSGTVSPSEWPVRTRQLRRIEKLAQAFHERISYLPWFIQSRMARAFRGMLTNQASKMNPNDYLRFLIDRVSRPFLRNLAFSTFVFWSKLPVPEVSFLVNSSSSI</sequence>
<protein>
    <submittedName>
        <fullName evidence="1">Uncharacterized protein</fullName>
    </submittedName>
</protein>
<dbReference type="OrthoDB" id="10412729at2759"/>
<organism evidence="1 2">
    <name type="scientific">Dibothriocephalus latus</name>
    <name type="common">Fish tapeworm</name>
    <name type="synonym">Diphyllobothrium latum</name>
    <dbReference type="NCBI Taxonomy" id="60516"/>
    <lineage>
        <taxon>Eukaryota</taxon>
        <taxon>Metazoa</taxon>
        <taxon>Spiralia</taxon>
        <taxon>Lophotrochozoa</taxon>
        <taxon>Platyhelminthes</taxon>
        <taxon>Cestoda</taxon>
        <taxon>Eucestoda</taxon>
        <taxon>Diphyllobothriidea</taxon>
        <taxon>Diphyllobothriidae</taxon>
        <taxon>Dibothriocephalus</taxon>
    </lineage>
</organism>
<proteinExistence type="predicted"/>
<evidence type="ECO:0000313" key="2">
    <source>
        <dbReference type="Proteomes" id="UP000281553"/>
    </source>
</evidence>
<reference evidence="1 2" key="1">
    <citation type="submission" date="2018-11" db="EMBL/GenBank/DDBJ databases">
        <authorList>
            <consortium name="Pathogen Informatics"/>
        </authorList>
    </citation>
    <scope>NUCLEOTIDE SEQUENCE [LARGE SCALE GENOMIC DNA]</scope>
</reference>
<dbReference type="EMBL" id="UYRU01054621">
    <property type="protein sequence ID" value="VDN12739.1"/>
    <property type="molecule type" value="Genomic_DNA"/>
</dbReference>
<keyword evidence="2" id="KW-1185">Reference proteome</keyword>
<gene>
    <name evidence="1" type="ORF">DILT_LOCUS8570</name>
</gene>
<dbReference type="AlphaFoldDB" id="A0A3P7NV43"/>
<accession>A0A3P7NV43</accession>